<keyword evidence="2" id="KW-0540">Nuclease</keyword>
<dbReference type="Pfam" id="PF00825">
    <property type="entry name" value="Ribonuclease_P"/>
    <property type="match status" value="1"/>
</dbReference>
<accession>A0AAD0NPP4</accession>
<keyword evidence="1" id="KW-0819">tRNA processing</keyword>
<dbReference type="InterPro" id="IPR014721">
    <property type="entry name" value="Ribsml_uS5_D2-typ_fold_subgr"/>
</dbReference>
<dbReference type="KEGG" id="dpc:A6048_17820"/>
<reference evidence="6 7" key="1">
    <citation type="submission" date="2016-04" db="EMBL/GenBank/DDBJ databases">
        <title>Complete genome sequence of the haloalkaliphilic hydrocarbon-degrading bacterium Dietzia psychralcaliphila ILA-1T, isolated from a drain of a fish product-processing plant.</title>
        <authorList>
            <person name="Zhao J."/>
            <person name="Hu B."/>
            <person name="Geng S."/>
            <person name="Nie Y."/>
            <person name="Tang Y."/>
        </authorList>
    </citation>
    <scope>NUCLEOTIDE SEQUENCE [LARGE SCALE GENOMIC DNA]</scope>
    <source>
        <strain evidence="6 7">ILA-1</strain>
    </source>
</reference>
<dbReference type="InterPro" id="IPR020568">
    <property type="entry name" value="Ribosomal_Su5_D2-typ_SF"/>
</dbReference>
<dbReference type="PANTHER" id="PTHR33992:SF1">
    <property type="entry name" value="RIBONUCLEASE P PROTEIN COMPONENT"/>
    <property type="match status" value="1"/>
</dbReference>
<protein>
    <submittedName>
        <fullName evidence="6">Ribonuclease P</fullName>
    </submittedName>
</protein>
<evidence type="ECO:0000313" key="6">
    <source>
        <dbReference type="EMBL" id="AWH97047.1"/>
    </source>
</evidence>
<keyword evidence="5" id="KW-0694">RNA-binding</keyword>
<keyword evidence="4" id="KW-0378">Hydrolase</keyword>
<dbReference type="EMBL" id="CP015453">
    <property type="protein sequence ID" value="AWH97047.1"/>
    <property type="molecule type" value="Genomic_DNA"/>
</dbReference>
<keyword evidence="7" id="KW-1185">Reference proteome</keyword>
<dbReference type="Gene3D" id="3.30.230.10">
    <property type="match status" value="1"/>
</dbReference>
<dbReference type="GO" id="GO:0000049">
    <property type="term" value="F:tRNA binding"/>
    <property type="evidence" value="ECO:0007669"/>
    <property type="project" value="InterPro"/>
</dbReference>
<dbReference type="GO" id="GO:0030677">
    <property type="term" value="C:ribonuclease P complex"/>
    <property type="evidence" value="ECO:0007669"/>
    <property type="project" value="TreeGrafter"/>
</dbReference>
<evidence type="ECO:0000256" key="5">
    <source>
        <dbReference type="ARBA" id="ARBA00022884"/>
    </source>
</evidence>
<name>A0AAD0NPP4_9ACTN</name>
<evidence type="ECO:0000256" key="2">
    <source>
        <dbReference type="ARBA" id="ARBA00022722"/>
    </source>
</evidence>
<organism evidence="6 7">
    <name type="scientific">Dietzia psychralcaliphila</name>
    <dbReference type="NCBI Taxonomy" id="139021"/>
    <lineage>
        <taxon>Bacteria</taxon>
        <taxon>Bacillati</taxon>
        <taxon>Actinomycetota</taxon>
        <taxon>Actinomycetes</taxon>
        <taxon>Mycobacteriales</taxon>
        <taxon>Dietziaceae</taxon>
        <taxon>Dietzia</taxon>
    </lineage>
</organism>
<evidence type="ECO:0000256" key="4">
    <source>
        <dbReference type="ARBA" id="ARBA00022801"/>
    </source>
</evidence>
<dbReference type="PANTHER" id="PTHR33992">
    <property type="entry name" value="RIBONUCLEASE P PROTEIN COMPONENT"/>
    <property type="match status" value="1"/>
</dbReference>
<dbReference type="Proteomes" id="UP000244903">
    <property type="component" value="Chromosome"/>
</dbReference>
<sequence>MVVHAHVDSSEIRVGGPRFGLVVSKAVGDSVTRHRVSRRLRHIASGLVAELDPDLLVVVRANPASASAAHADLVHDMRTGLATAVARAREARS</sequence>
<dbReference type="GO" id="GO:0042781">
    <property type="term" value="F:3'-tRNA processing endoribonuclease activity"/>
    <property type="evidence" value="ECO:0007669"/>
    <property type="project" value="TreeGrafter"/>
</dbReference>
<gene>
    <name evidence="6" type="ORF">A6048_17820</name>
</gene>
<evidence type="ECO:0000256" key="3">
    <source>
        <dbReference type="ARBA" id="ARBA00022759"/>
    </source>
</evidence>
<dbReference type="InterPro" id="IPR000100">
    <property type="entry name" value="RNase_P"/>
</dbReference>
<dbReference type="AlphaFoldDB" id="A0AAD0NPP4"/>
<evidence type="ECO:0000256" key="1">
    <source>
        <dbReference type="ARBA" id="ARBA00022694"/>
    </source>
</evidence>
<keyword evidence="3" id="KW-0255">Endonuclease</keyword>
<evidence type="ECO:0000313" key="7">
    <source>
        <dbReference type="Proteomes" id="UP000244903"/>
    </source>
</evidence>
<proteinExistence type="predicted"/>
<dbReference type="SUPFAM" id="SSF54211">
    <property type="entry name" value="Ribosomal protein S5 domain 2-like"/>
    <property type="match status" value="1"/>
</dbReference>
<dbReference type="GO" id="GO:0004526">
    <property type="term" value="F:ribonuclease P activity"/>
    <property type="evidence" value="ECO:0007669"/>
    <property type="project" value="InterPro"/>
</dbReference>